<evidence type="ECO:0000313" key="1">
    <source>
        <dbReference type="EMBL" id="CAA7018822.1"/>
    </source>
</evidence>
<sequence length="377" mass="42894">MLVLCMERLCHLIDMAVVEKKWKPIRLSRRGPHLSHVCFADDLILFAEASIAQIRVIRRILEQFGVASGQVSLEKSKIYFSENVNREMGKLISDESGTGAIRDLGKYLGMPVLQKRINNNTSGKVLKKVSSRLAGWKGQMRSLAGRITLTKAVLSSITVHTMSSIMLPQSTLARLDKTLRSFLWGDSIDRRRQHLVSWNRVCHPKREGGLGIQKSKDMNKFSKLSWRLLHDDKSLWVQTLWSKYKVGDIRDAAWLKKVGNWSSTWRSILQGMHEVVISGFSCVIGDGNNIRFWRDRWLSQTPLLEEVTMDVPMEMKASEMWQRGEGLISHQIAQYITEQTHLQLAVVLLDDITGARDRLSWGHNQNGAFLGTPAYLG</sequence>
<keyword evidence="2" id="KW-1185">Reference proteome</keyword>
<dbReference type="PANTHER" id="PTHR33116">
    <property type="entry name" value="REVERSE TRANSCRIPTASE ZINC-BINDING DOMAIN-CONTAINING PROTEIN-RELATED-RELATED"/>
    <property type="match status" value="1"/>
</dbReference>
<dbReference type="Proteomes" id="UP000467841">
    <property type="component" value="Unassembled WGS sequence"/>
</dbReference>
<accession>A0A6D2HW35</accession>
<reference evidence="1" key="1">
    <citation type="submission" date="2020-01" db="EMBL/GenBank/DDBJ databases">
        <authorList>
            <person name="Mishra B."/>
        </authorList>
    </citation>
    <scope>NUCLEOTIDE SEQUENCE [LARGE SCALE GENOMIC DNA]</scope>
</reference>
<gene>
    <name evidence="1" type="ORF">MERR_LOCUS6057</name>
</gene>
<organism evidence="1 2">
    <name type="scientific">Microthlaspi erraticum</name>
    <dbReference type="NCBI Taxonomy" id="1685480"/>
    <lineage>
        <taxon>Eukaryota</taxon>
        <taxon>Viridiplantae</taxon>
        <taxon>Streptophyta</taxon>
        <taxon>Embryophyta</taxon>
        <taxon>Tracheophyta</taxon>
        <taxon>Spermatophyta</taxon>
        <taxon>Magnoliopsida</taxon>
        <taxon>eudicotyledons</taxon>
        <taxon>Gunneridae</taxon>
        <taxon>Pentapetalae</taxon>
        <taxon>rosids</taxon>
        <taxon>malvids</taxon>
        <taxon>Brassicales</taxon>
        <taxon>Brassicaceae</taxon>
        <taxon>Coluteocarpeae</taxon>
        <taxon>Microthlaspi</taxon>
    </lineage>
</organism>
<dbReference type="OrthoDB" id="1435849at2759"/>
<proteinExistence type="predicted"/>
<dbReference type="EMBL" id="CACVBM020000421">
    <property type="protein sequence ID" value="CAA7018822.1"/>
    <property type="molecule type" value="Genomic_DNA"/>
</dbReference>
<protein>
    <recommendedName>
        <fullName evidence="3">Reverse transcriptase domain-containing protein</fullName>
    </recommendedName>
</protein>
<evidence type="ECO:0000313" key="2">
    <source>
        <dbReference type="Proteomes" id="UP000467841"/>
    </source>
</evidence>
<evidence type="ECO:0008006" key="3">
    <source>
        <dbReference type="Google" id="ProtNLM"/>
    </source>
</evidence>
<dbReference type="PANTHER" id="PTHR33116:SF70">
    <property type="entry name" value="NON-LTR RETROELEMENT REVERSE TRANSCRIPTASE-LIKE PROTEIN"/>
    <property type="match status" value="1"/>
</dbReference>
<name>A0A6D2HW35_9BRAS</name>
<comment type="caution">
    <text evidence="1">The sequence shown here is derived from an EMBL/GenBank/DDBJ whole genome shotgun (WGS) entry which is preliminary data.</text>
</comment>
<dbReference type="AlphaFoldDB" id="A0A6D2HW35"/>